<evidence type="ECO:0000313" key="1">
    <source>
        <dbReference type="EMBL" id="KAG0694379.1"/>
    </source>
</evidence>
<organism evidence="1 2">
    <name type="scientific">Chionoecetes opilio</name>
    <name type="common">Atlantic snow crab</name>
    <name type="synonym">Cancer opilio</name>
    <dbReference type="NCBI Taxonomy" id="41210"/>
    <lineage>
        <taxon>Eukaryota</taxon>
        <taxon>Metazoa</taxon>
        <taxon>Ecdysozoa</taxon>
        <taxon>Arthropoda</taxon>
        <taxon>Crustacea</taxon>
        <taxon>Multicrustacea</taxon>
        <taxon>Malacostraca</taxon>
        <taxon>Eumalacostraca</taxon>
        <taxon>Eucarida</taxon>
        <taxon>Decapoda</taxon>
        <taxon>Pleocyemata</taxon>
        <taxon>Brachyura</taxon>
        <taxon>Eubrachyura</taxon>
        <taxon>Majoidea</taxon>
        <taxon>Majidae</taxon>
        <taxon>Chionoecetes</taxon>
    </lineage>
</organism>
<proteinExistence type="predicted"/>
<protein>
    <submittedName>
        <fullName evidence="1">Uncharacterized protein</fullName>
    </submittedName>
</protein>
<reference evidence="1" key="1">
    <citation type="submission" date="2020-07" db="EMBL/GenBank/DDBJ databases">
        <title>The High-quality genome of the commercially important snow crab, Chionoecetes opilio.</title>
        <authorList>
            <person name="Jeong J.-H."/>
            <person name="Ryu S."/>
        </authorList>
    </citation>
    <scope>NUCLEOTIDE SEQUENCE</scope>
    <source>
        <strain evidence="1">MADBK_172401_WGS</strain>
        <tissue evidence="1">Digestive gland</tissue>
    </source>
</reference>
<sequence>MAHYCRVCVWATCIPERSYGGLRVQVVRPLRDVTPVRPLVHLPPVLPRHRPPEARARPPPPSLRGGGLLICGRVRQGRPLLVRTPTERRVIWGARQRPSPRYTSVPTPCRARQAVRSGGLFRPVIIALSPNQQERLRCSRTSHEGPCGGSRWSSACVMQKGRPACALATRVQCIMAFAWPEYFRRDVEGVWGRGDSGWP</sequence>
<dbReference type="OrthoDB" id="6373033at2759"/>
<comment type="caution">
    <text evidence="1">The sequence shown here is derived from an EMBL/GenBank/DDBJ whole genome shotgun (WGS) entry which is preliminary data.</text>
</comment>
<keyword evidence="2" id="KW-1185">Reference proteome</keyword>
<accession>A0A8J8WKW4</accession>
<gene>
    <name evidence="1" type="ORF">GWK47_027258</name>
</gene>
<name>A0A8J8WKW4_CHIOP</name>
<dbReference type="AlphaFoldDB" id="A0A8J8WKW4"/>
<dbReference type="EMBL" id="JACEEZ010026159">
    <property type="protein sequence ID" value="KAG0694379.1"/>
    <property type="molecule type" value="Genomic_DNA"/>
</dbReference>
<dbReference type="Proteomes" id="UP000770661">
    <property type="component" value="Unassembled WGS sequence"/>
</dbReference>
<evidence type="ECO:0000313" key="2">
    <source>
        <dbReference type="Proteomes" id="UP000770661"/>
    </source>
</evidence>